<evidence type="ECO:0000313" key="1">
    <source>
        <dbReference type="EMBL" id="TFU86880.1"/>
    </source>
</evidence>
<dbReference type="Pfam" id="PF14253">
    <property type="entry name" value="AbiH"/>
    <property type="match status" value="1"/>
</dbReference>
<dbReference type="Proteomes" id="UP000298285">
    <property type="component" value="Unassembled WGS sequence"/>
</dbReference>
<dbReference type="OrthoDB" id="5903604at2"/>
<evidence type="ECO:0000313" key="2">
    <source>
        <dbReference type="Proteomes" id="UP000298285"/>
    </source>
</evidence>
<protein>
    <recommendedName>
        <fullName evidence="3">Bacteriophage abortive infection AbiH</fullName>
    </recommendedName>
</protein>
<accession>A0A4Y9II00</accession>
<dbReference type="RefSeq" id="WP_082206689.1">
    <property type="nucleotide sequence ID" value="NZ_JADGKW010000009.1"/>
</dbReference>
<organism evidence="1 2">
    <name type="scientific">Dysgonomonas mossii</name>
    <dbReference type="NCBI Taxonomy" id="163665"/>
    <lineage>
        <taxon>Bacteria</taxon>
        <taxon>Pseudomonadati</taxon>
        <taxon>Bacteroidota</taxon>
        <taxon>Bacteroidia</taxon>
        <taxon>Bacteroidales</taxon>
        <taxon>Dysgonomonadaceae</taxon>
        <taxon>Dysgonomonas</taxon>
    </lineage>
</organism>
<dbReference type="AlphaFoldDB" id="A0A4Y9II00"/>
<comment type="caution">
    <text evidence="1">The sequence shown here is derived from an EMBL/GenBank/DDBJ whole genome shotgun (WGS) entry which is preliminary data.</text>
</comment>
<sequence length="456" mass="53603">MNRIILIGNGFDLAHGMKTGYGNFVEWLWEDLLTDNFERPSYKDQIVVDKRKMIRFRAFLYDAKLREKGYPRIYDDKKFPISKLLHFVFALDNNNDLDVGYHDTPFVFSEYFEKGTNDLLISITRNYVDKGWSDVEQAYYDKLLEFNNDEESIINLNREFQQIEQALIEYLLTLPKPSKVEGMSDIILAPILGRDIKELYKKDFKDDLTSKIINFMNTPERKIWLEERSSLAQKFRLGGTYEGFKDFKDWFIDYLSKMTSKEVNTDVSDLISELLSPDKTTFLTFNYTDTEELYRFEHQSPISVSFNSSSTIHIHGKLNDPSNPIIFGYGDEYDDEYKKLEKSKIPHVLDNIKSMKYLETNNYRKLESLINAAPYQVYIMGHSCALSDNTLLRTLFEHENCVSIKPYYYQNEKGWDNYGDIIQALSRCFTDKSKLRSVVVNKTFCELLPQNKRSFS</sequence>
<evidence type="ECO:0008006" key="3">
    <source>
        <dbReference type="Google" id="ProtNLM"/>
    </source>
</evidence>
<gene>
    <name evidence="1" type="ORF">E4T88_16805</name>
</gene>
<dbReference type="InterPro" id="IPR025935">
    <property type="entry name" value="AbiH"/>
</dbReference>
<name>A0A4Y9II00_9BACT</name>
<reference evidence="1 2" key="1">
    <citation type="submission" date="2019-03" db="EMBL/GenBank/DDBJ databases">
        <title>Diversity of the mouse oral microbiome.</title>
        <authorList>
            <person name="Joseph S."/>
            <person name="Aduse-Opoku J."/>
            <person name="Curtis M."/>
            <person name="Wade W."/>
            <person name="Hashim A."/>
        </authorList>
    </citation>
    <scope>NUCLEOTIDE SEQUENCE [LARGE SCALE GENOMIC DNA]</scope>
    <source>
        <strain evidence="1 2">P11</strain>
    </source>
</reference>
<dbReference type="EMBL" id="SPPK01000009">
    <property type="protein sequence ID" value="TFU86880.1"/>
    <property type="molecule type" value="Genomic_DNA"/>
</dbReference>
<proteinExistence type="predicted"/>